<organism evidence="2">
    <name type="scientific">uncultured Thermomicrobiales bacterium</name>
    <dbReference type="NCBI Taxonomy" id="1645740"/>
    <lineage>
        <taxon>Bacteria</taxon>
        <taxon>Pseudomonadati</taxon>
        <taxon>Thermomicrobiota</taxon>
        <taxon>Thermomicrobia</taxon>
        <taxon>Thermomicrobiales</taxon>
        <taxon>environmental samples</taxon>
    </lineage>
</organism>
<reference evidence="2" key="1">
    <citation type="submission" date="2020-02" db="EMBL/GenBank/DDBJ databases">
        <authorList>
            <person name="Meier V. D."/>
        </authorList>
    </citation>
    <scope>NUCLEOTIDE SEQUENCE</scope>
    <source>
        <strain evidence="2">AVDCRST_MAG87</strain>
    </source>
</reference>
<sequence length="59" mass="6441">MRLLQDGPPPGDPRRQGRGRARDGVNSRYVGATFLRTVKPGAERVKRLGQVPQSSVTTP</sequence>
<evidence type="ECO:0000313" key="2">
    <source>
        <dbReference type="EMBL" id="CAA9563293.1"/>
    </source>
</evidence>
<name>A0A6J4UXK0_9BACT</name>
<gene>
    <name evidence="2" type="ORF">AVDCRST_MAG87-1749</name>
</gene>
<protein>
    <submittedName>
        <fullName evidence="2">Uncharacterized protein</fullName>
    </submittedName>
</protein>
<dbReference type="AlphaFoldDB" id="A0A6J4UXK0"/>
<evidence type="ECO:0000256" key="1">
    <source>
        <dbReference type="SAM" id="MobiDB-lite"/>
    </source>
</evidence>
<dbReference type="EMBL" id="CADCWJ010000393">
    <property type="protein sequence ID" value="CAA9563293.1"/>
    <property type="molecule type" value="Genomic_DNA"/>
</dbReference>
<proteinExistence type="predicted"/>
<feature type="compositionally biased region" description="Basic and acidic residues" evidence="1">
    <location>
        <begin position="12"/>
        <end position="25"/>
    </location>
</feature>
<accession>A0A6J4UXK0</accession>
<feature type="region of interest" description="Disordered" evidence="1">
    <location>
        <begin position="1"/>
        <end position="28"/>
    </location>
</feature>